<sequence>MTPAYRTTPQYKSLVSMLKTVRAGIRDSGLDRGTAELMNLLSSSINGCEECWATHAREARKLGVDEQKMQILQYMEPKAAIRHESFSADEQAALLLAYAFTVPAEGLLPEAFQEAAQHFSAEQLTAMEWLAISINSFNRITIAHEDDADA</sequence>
<dbReference type="PANTHER" id="PTHR34846:SF10">
    <property type="entry name" value="CYTOPLASMIC PROTEIN"/>
    <property type="match status" value="1"/>
</dbReference>
<dbReference type="Proteomes" id="UP000635902">
    <property type="component" value="Unassembled WGS sequence"/>
</dbReference>
<keyword evidence="3" id="KW-1185">Reference proteome</keyword>
<dbReference type="SUPFAM" id="SSF69118">
    <property type="entry name" value="AhpD-like"/>
    <property type="match status" value="1"/>
</dbReference>
<dbReference type="PANTHER" id="PTHR34846">
    <property type="entry name" value="4-CARBOXYMUCONOLACTONE DECARBOXYLASE FAMILY PROTEIN (AFU_ORTHOLOGUE AFUA_6G11590)"/>
    <property type="match status" value="1"/>
</dbReference>
<dbReference type="InterPro" id="IPR003779">
    <property type="entry name" value="CMD-like"/>
</dbReference>
<protein>
    <submittedName>
        <fullName evidence="2">Carboxymuconolactone decarboxylase family protein</fullName>
    </submittedName>
</protein>
<name>A0ABR9ZI09_9CORY</name>
<dbReference type="InterPro" id="IPR004675">
    <property type="entry name" value="AhpD_core"/>
</dbReference>
<accession>A0ABR9ZI09</accession>
<evidence type="ECO:0000313" key="3">
    <source>
        <dbReference type="Proteomes" id="UP000635902"/>
    </source>
</evidence>
<dbReference type="EMBL" id="JADKMY010000001">
    <property type="protein sequence ID" value="MBF4552638.1"/>
    <property type="molecule type" value="Genomic_DNA"/>
</dbReference>
<proteinExistence type="predicted"/>
<dbReference type="InterPro" id="IPR029032">
    <property type="entry name" value="AhpD-like"/>
</dbReference>
<reference evidence="2 3" key="1">
    <citation type="submission" date="2020-10" db="EMBL/GenBank/DDBJ databases">
        <title>Novel species in genus Corynebacterium.</title>
        <authorList>
            <person name="Zhang G."/>
        </authorList>
    </citation>
    <scope>NUCLEOTIDE SEQUENCE [LARGE SCALE GENOMIC DNA]</scope>
    <source>
        <strain evidence="2 3">DSM 45110</strain>
    </source>
</reference>
<dbReference type="NCBIfam" id="TIGR00778">
    <property type="entry name" value="ahpD_dom"/>
    <property type="match status" value="1"/>
</dbReference>
<evidence type="ECO:0000259" key="1">
    <source>
        <dbReference type="Pfam" id="PF02627"/>
    </source>
</evidence>
<comment type="caution">
    <text evidence="2">The sequence shown here is derived from an EMBL/GenBank/DDBJ whole genome shotgun (WGS) entry which is preliminary data.</text>
</comment>
<dbReference type="Gene3D" id="1.20.1290.10">
    <property type="entry name" value="AhpD-like"/>
    <property type="match status" value="1"/>
</dbReference>
<evidence type="ECO:0000313" key="2">
    <source>
        <dbReference type="EMBL" id="MBF4552638.1"/>
    </source>
</evidence>
<feature type="domain" description="Carboxymuconolactone decarboxylase-like" evidence="1">
    <location>
        <begin position="18"/>
        <end position="70"/>
    </location>
</feature>
<organism evidence="2 3">
    <name type="scientific">Corynebacterium suicordis DSM 45110</name>
    <dbReference type="NCBI Taxonomy" id="1121369"/>
    <lineage>
        <taxon>Bacteria</taxon>
        <taxon>Bacillati</taxon>
        <taxon>Actinomycetota</taxon>
        <taxon>Actinomycetes</taxon>
        <taxon>Mycobacteriales</taxon>
        <taxon>Corynebacteriaceae</taxon>
        <taxon>Corynebacterium</taxon>
    </lineage>
</organism>
<gene>
    <name evidence="2" type="ORF">IRY30_00875</name>
</gene>
<dbReference type="Pfam" id="PF02627">
    <property type="entry name" value="CMD"/>
    <property type="match status" value="1"/>
</dbReference>
<dbReference type="RefSeq" id="WP_194555533.1">
    <property type="nucleotide sequence ID" value="NZ_JADKMY010000001.1"/>
</dbReference>